<dbReference type="PANTHER" id="PTHR46083">
    <property type="match status" value="1"/>
</dbReference>
<dbReference type="Proteomes" id="UP001177140">
    <property type="component" value="Unassembled WGS sequence"/>
</dbReference>
<evidence type="ECO:0000313" key="4">
    <source>
        <dbReference type="Proteomes" id="UP001177140"/>
    </source>
</evidence>
<dbReference type="EMBL" id="JAJJMA010083095">
    <property type="protein sequence ID" value="MCL7028756.1"/>
    <property type="molecule type" value="Genomic_DNA"/>
</dbReference>
<dbReference type="SUPFAM" id="SSF53756">
    <property type="entry name" value="UDP-Glycosyltransferase/glycogen phosphorylase"/>
    <property type="match status" value="1"/>
</dbReference>
<comment type="catalytic activity">
    <reaction evidence="1">
        <text>[(1-&gt;4)-alpha-D-glucosyl](n) + ADP-alpha-D-glucose = [(1-&gt;4)-alpha-D-glucosyl](n+1) + ADP + H(+)</text>
        <dbReference type="Rhea" id="RHEA:18189"/>
        <dbReference type="Rhea" id="RHEA-COMP:9584"/>
        <dbReference type="Rhea" id="RHEA-COMP:9587"/>
        <dbReference type="ChEBI" id="CHEBI:15378"/>
        <dbReference type="ChEBI" id="CHEBI:15444"/>
        <dbReference type="ChEBI" id="CHEBI:57498"/>
        <dbReference type="ChEBI" id="CHEBI:456216"/>
        <dbReference type="EC" id="2.4.1.21"/>
    </reaction>
</comment>
<feature type="non-terminal residue" evidence="3">
    <location>
        <position position="1"/>
    </location>
</feature>
<proteinExistence type="predicted"/>
<reference evidence="3" key="1">
    <citation type="submission" date="2022-03" db="EMBL/GenBank/DDBJ databases">
        <title>A functionally conserved STORR gene fusion in Papaver species that diverged 16.8 million years ago.</title>
        <authorList>
            <person name="Catania T."/>
        </authorList>
    </citation>
    <scope>NUCLEOTIDE SEQUENCE</scope>
    <source>
        <strain evidence="3">S-191538</strain>
    </source>
</reference>
<dbReference type="Gene3D" id="3.40.50.2000">
    <property type="entry name" value="Glycogen Phosphorylase B"/>
    <property type="match status" value="1"/>
</dbReference>
<evidence type="ECO:0000256" key="2">
    <source>
        <dbReference type="ARBA" id="ARBA00012588"/>
    </source>
</evidence>
<dbReference type="AlphaFoldDB" id="A0AA41S220"/>
<gene>
    <name evidence="3" type="ORF">MKW94_007610</name>
</gene>
<organism evidence="3 4">
    <name type="scientific">Papaver nudicaule</name>
    <name type="common">Iceland poppy</name>
    <dbReference type="NCBI Taxonomy" id="74823"/>
    <lineage>
        <taxon>Eukaryota</taxon>
        <taxon>Viridiplantae</taxon>
        <taxon>Streptophyta</taxon>
        <taxon>Embryophyta</taxon>
        <taxon>Tracheophyta</taxon>
        <taxon>Spermatophyta</taxon>
        <taxon>Magnoliopsida</taxon>
        <taxon>Ranunculales</taxon>
        <taxon>Papaveraceae</taxon>
        <taxon>Papaveroideae</taxon>
        <taxon>Papaver</taxon>
    </lineage>
</organism>
<protein>
    <recommendedName>
        <fullName evidence="2">starch synthase</fullName>
        <ecNumber evidence="2">2.4.1.21</ecNumber>
    </recommendedName>
</protein>
<comment type="caution">
    <text evidence="3">The sequence shown here is derived from an EMBL/GenBank/DDBJ whole genome shotgun (WGS) entry which is preliminary data.</text>
</comment>
<sequence length="62" mass="6872">EKLLLAPCGFDCTIWDPSKDTNLPSNYSADDMQGKATCKAALRQRLELSSFNSTSSILFSQR</sequence>
<keyword evidence="4" id="KW-1185">Reference proteome</keyword>
<accession>A0AA41S220</accession>
<evidence type="ECO:0000313" key="3">
    <source>
        <dbReference type="EMBL" id="MCL7028756.1"/>
    </source>
</evidence>
<dbReference type="PANTHER" id="PTHR46083:SF3">
    <property type="entry name" value="UDP-GLYCOSYLTRANSFERASE SUPERFAMILY PROTEIN"/>
    <property type="match status" value="1"/>
</dbReference>
<dbReference type="GO" id="GO:0009011">
    <property type="term" value="F:alpha-1,4-glucan glucosyltransferase (ADP-glucose donor) activity"/>
    <property type="evidence" value="ECO:0007669"/>
    <property type="project" value="UniProtKB-EC"/>
</dbReference>
<feature type="non-terminal residue" evidence="3">
    <location>
        <position position="62"/>
    </location>
</feature>
<evidence type="ECO:0000256" key="1">
    <source>
        <dbReference type="ARBA" id="ARBA00001478"/>
    </source>
</evidence>
<name>A0AA41S220_PAPNU</name>
<dbReference type="EC" id="2.4.1.21" evidence="2"/>